<comment type="subcellular location">
    <subcellularLocation>
        <location evidence="1">Mitochondrion outer membrane</location>
        <topology evidence="1">Multi-pass membrane protein</topology>
    </subcellularLocation>
</comment>
<evidence type="ECO:0000256" key="2">
    <source>
        <dbReference type="ARBA" id="ARBA00009160"/>
    </source>
</evidence>
<keyword evidence="3" id="KW-0812">Transmembrane</keyword>
<evidence type="ECO:0000313" key="6">
    <source>
        <dbReference type="EMBL" id="KAK2557566.1"/>
    </source>
</evidence>
<comment type="caution">
    <text evidence="6">The sequence shown here is derived from an EMBL/GenBank/DDBJ whole genome shotgun (WGS) entry which is preliminary data.</text>
</comment>
<evidence type="ECO:0000256" key="5">
    <source>
        <dbReference type="ARBA" id="ARBA00023136"/>
    </source>
</evidence>
<evidence type="ECO:0000256" key="4">
    <source>
        <dbReference type="ARBA" id="ARBA00022989"/>
    </source>
</evidence>
<dbReference type="GO" id="GO:0000422">
    <property type="term" value="P:autophagy of mitochondrion"/>
    <property type="evidence" value="ECO:0007669"/>
    <property type="project" value="TreeGrafter"/>
</dbReference>
<evidence type="ECO:0000256" key="3">
    <source>
        <dbReference type="ARBA" id="ARBA00022692"/>
    </source>
</evidence>
<dbReference type="AlphaFoldDB" id="A0AAD9V1B7"/>
<evidence type="ECO:0000313" key="7">
    <source>
        <dbReference type="Proteomes" id="UP001249851"/>
    </source>
</evidence>
<dbReference type="GO" id="GO:0005741">
    <property type="term" value="C:mitochondrial outer membrane"/>
    <property type="evidence" value="ECO:0007669"/>
    <property type="project" value="UniProtKB-SubCell"/>
</dbReference>
<comment type="similarity">
    <text evidence="2">Belongs to the FUN14 family.</text>
</comment>
<protein>
    <submittedName>
        <fullName evidence="6">FUN14 domain-containing protein 1B</fullName>
    </submittedName>
</protein>
<gene>
    <name evidence="6" type="ORF">P5673_020325</name>
</gene>
<reference evidence="6" key="2">
    <citation type="journal article" date="2023" name="Science">
        <title>Genomic signatures of disease resistance in endangered staghorn corals.</title>
        <authorList>
            <person name="Vollmer S.V."/>
            <person name="Selwyn J.D."/>
            <person name="Despard B.A."/>
            <person name="Roesel C.L."/>
        </authorList>
    </citation>
    <scope>NUCLEOTIDE SEQUENCE</scope>
    <source>
        <strain evidence="6">K2</strain>
    </source>
</reference>
<accession>A0AAD9V1B7</accession>
<dbReference type="Pfam" id="PF04930">
    <property type="entry name" value="FUN14"/>
    <property type="match status" value="1"/>
</dbReference>
<sequence length="175" mass="19626">MILALAGQFKQLSHEPEKVFQARKSTTVYGEPEDDVDGFEIIETSRAKNLAEQLITMDLWERPPMQQIAIGGMSGWFAGYVCKRVGKITLSAIGGSILVMQIAYRAGYIKINWKRMENDMDKISKKVKKQVKRIEQNDDFEKGIVALANRGYKYARRNVVAASGFAGGFLLGFVL</sequence>
<dbReference type="Proteomes" id="UP001249851">
    <property type="component" value="Unassembled WGS sequence"/>
</dbReference>
<dbReference type="PANTHER" id="PTHR21346:SF0">
    <property type="entry name" value="RE45833P"/>
    <property type="match status" value="1"/>
</dbReference>
<keyword evidence="5" id="KW-0472">Membrane</keyword>
<dbReference type="PANTHER" id="PTHR21346">
    <property type="entry name" value="FUN14 DOMAIN CONTAINING"/>
    <property type="match status" value="1"/>
</dbReference>
<name>A0AAD9V1B7_ACRCE</name>
<proteinExistence type="inferred from homology"/>
<dbReference type="InterPro" id="IPR007014">
    <property type="entry name" value="FUN14"/>
</dbReference>
<reference evidence="6" key="1">
    <citation type="journal article" date="2023" name="G3 (Bethesda)">
        <title>Whole genome assembly and annotation of the endangered Caribbean coral Acropora cervicornis.</title>
        <authorList>
            <person name="Selwyn J.D."/>
            <person name="Vollmer S.V."/>
        </authorList>
    </citation>
    <scope>NUCLEOTIDE SEQUENCE</scope>
    <source>
        <strain evidence="6">K2</strain>
    </source>
</reference>
<evidence type="ECO:0000256" key="1">
    <source>
        <dbReference type="ARBA" id="ARBA00004374"/>
    </source>
</evidence>
<keyword evidence="4" id="KW-1133">Transmembrane helix</keyword>
<keyword evidence="7" id="KW-1185">Reference proteome</keyword>
<organism evidence="6 7">
    <name type="scientific">Acropora cervicornis</name>
    <name type="common">Staghorn coral</name>
    <dbReference type="NCBI Taxonomy" id="6130"/>
    <lineage>
        <taxon>Eukaryota</taxon>
        <taxon>Metazoa</taxon>
        <taxon>Cnidaria</taxon>
        <taxon>Anthozoa</taxon>
        <taxon>Hexacorallia</taxon>
        <taxon>Scleractinia</taxon>
        <taxon>Astrocoeniina</taxon>
        <taxon>Acroporidae</taxon>
        <taxon>Acropora</taxon>
    </lineage>
</organism>
<dbReference type="EMBL" id="JARQWQ010000049">
    <property type="protein sequence ID" value="KAK2557566.1"/>
    <property type="molecule type" value="Genomic_DNA"/>
</dbReference>